<reference evidence="1 2" key="1">
    <citation type="journal article" date="2012" name="J. Bacteriol.">
        <title>Complete Genome Sequence of Flavobacterium indicum GPSTA100-9T, Isolated from Warm Spring Water.</title>
        <authorList>
            <person name="Barbier P."/>
            <person name="Houel A."/>
            <person name="Loux V."/>
            <person name="Poulain J."/>
            <person name="Bernardet J.F."/>
            <person name="Touchon M."/>
            <person name="Duchaud E."/>
        </authorList>
    </citation>
    <scope>NUCLEOTIDE SEQUENCE [LARGE SCALE GENOMIC DNA]</scope>
    <source>
        <strain evidence="2">DSM 17447 / CIP 109464 / GPTSA100-9</strain>
    </source>
</reference>
<dbReference type="EMBL" id="HE774682">
    <property type="protein sequence ID" value="CCG53474.1"/>
    <property type="molecule type" value="Genomic_DNA"/>
</dbReference>
<protein>
    <recommendedName>
        <fullName evidence="3">Lipoprotein</fullName>
    </recommendedName>
</protein>
<dbReference type="PROSITE" id="PS51257">
    <property type="entry name" value="PROKAR_LIPOPROTEIN"/>
    <property type="match status" value="1"/>
</dbReference>
<reference evidence="2" key="2">
    <citation type="submission" date="2012-03" db="EMBL/GenBank/DDBJ databases">
        <title>Complete genome sequence of Flavobacterium indicum GPTSA100-9T, isolated from warm spring water.</title>
        <authorList>
            <person name="Barbier P."/>
            <person name="Houel A."/>
            <person name="Loux V."/>
            <person name="Poulain J."/>
            <person name="Bernardet J.-F."/>
            <person name="Touchon M."/>
            <person name="Duchaud E."/>
        </authorList>
    </citation>
    <scope>NUCLEOTIDE SEQUENCE [LARGE SCALE GENOMIC DNA]</scope>
    <source>
        <strain evidence="2">DSM 17447 / CIP 109464 / GPTSA100-9</strain>
    </source>
</reference>
<dbReference type="AlphaFoldDB" id="H8XST2"/>
<dbReference type="Proteomes" id="UP000007599">
    <property type="component" value="Chromosome I"/>
</dbReference>
<organism evidence="1 2">
    <name type="scientific">Flavobacterium indicum (strain DSM 17447 / CIP 109464 / GPTSA100-9)</name>
    <dbReference type="NCBI Taxonomy" id="1094466"/>
    <lineage>
        <taxon>Bacteria</taxon>
        <taxon>Pseudomonadati</taxon>
        <taxon>Bacteroidota</taxon>
        <taxon>Flavobacteriia</taxon>
        <taxon>Flavobacteriales</taxon>
        <taxon>Flavobacteriaceae</taxon>
        <taxon>Flavobacterium</taxon>
    </lineage>
</organism>
<dbReference type="PATRIC" id="fig|1094466.5.peg.1495"/>
<evidence type="ECO:0008006" key="3">
    <source>
        <dbReference type="Google" id="ProtNLM"/>
    </source>
</evidence>
<name>H8XST2_FLAIG</name>
<proteinExistence type="predicted"/>
<gene>
    <name evidence="1" type="ordered locus">KQS_07605</name>
</gene>
<dbReference type="KEGG" id="fin:KQS_07605"/>
<dbReference type="HOGENOM" id="CLU_1934914_0_0_10"/>
<evidence type="ECO:0000313" key="2">
    <source>
        <dbReference type="Proteomes" id="UP000007599"/>
    </source>
</evidence>
<sequence length="130" mass="15257">MFQRIKVLMIFFLVLSCQSTDIYFDIKSQSIVSCNDRILKRLIIECDSLNPNNSDCVFDLSLKDKKTKDSRIEINEIVKLYRVKKKDTIFYPNNCYKITFIGSGDDGYTELKIWFDSYGKVYKTNKSNCN</sequence>
<evidence type="ECO:0000313" key="1">
    <source>
        <dbReference type="EMBL" id="CCG53474.1"/>
    </source>
</evidence>
<keyword evidence="2" id="KW-1185">Reference proteome</keyword>
<accession>H8XST2</accession>